<keyword evidence="2" id="KW-1185">Reference proteome</keyword>
<gene>
    <name evidence="1" type="ORF">CLAFUR5_12626</name>
</gene>
<dbReference type="Gene3D" id="1.10.472.10">
    <property type="entry name" value="Cyclin-like"/>
    <property type="match status" value="1"/>
</dbReference>
<dbReference type="AlphaFoldDB" id="A0A9Q8PK00"/>
<organism evidence="1 2">
    <name type="scientific">Passalora fulva</name>
    <name type="common">Tomato leaf mold</name>
    <name type="synonym">Cladosporium fulvum</name>
    <dbReference type="NCBI Taxonomy" id="5499"/>
    <lineage>
        <taxon>Eukaryota</taxon>
        <taxon>Fungi</taxon>
        <taxon>Dikarya</taxon>
        <taxon>Ascomycota</taxon>
        <taxon>Pezizomycotina</taxon>
        <taxon>Dothideomycetes</taxon>
        <taxon>Dothideomycetidae</taxon>
        <taxon>Mycosphaerellales</taxon>
        <taxon>Mycosphaerellaceae</taxon>
        <taxon>Fulvia</taxon>
    </lineage>
</organism>
<reference evidence="1" key="2">
    <citation type="journal article" date="2022" name="Microb. Genom.">
        <title>A chromosome-scale genome assembly of the tomato pathogen Cladosporium fulvum reveals a compartmentalized genome architecture and the presence of a dispensable chromosome.</title>
        <authorList>
            <person name="Zaccaron A.Z."/>
            <person name="Chen L.H."/>
            <person name="Samaras A."/>
            <person name="Stergiopoulos I."/>
        </authorList>
    </citation>
    <scope>NUCLEOTIDE SEQUENCE</scope>
    <source>
        <strain evidence="1">Race5_Kim</strain>
    </source>
</reference>
<dbReference type="EMBL" id="CP090173">
    <property type="protein sequence ID" value="UJO23895.1"/>
    <property type="molecule type" value="Genomic_DNA"/>
</dbReference>
<proteinExistence type="predicted"/>
<evidence type="ECO:0000313" key="1">
    <source>
        <dbReference type="EMBL" id="UJO23895.1"/>
    </source>
</evidence>
<accession>A0A9Q8PK00</accession>
<dbReference type="RefSeq" id="XP_047768261.1">
    <property type="nucleotide sequence ID" value="XM_047911774.1"/>
</dbReference>
<reference evidence="1" key="1">
    <citation type="submission" date="2021-12" db="EMBL/GenBank/DDBJ databases">
        <authorList>
            <person name="Zaccaron A."/>
            <person name="Stergiopoulos I."/>
        </authorList>
    </citation>
    <scope>NUCLEOTIDE SEQUENCE</scope>
    <source>
        <strain evidence="1">Race5_Kim</strain>
    </source>
</reference>
<name>A0A9Q8PK00_PASFU</name>
<dbReference type="SUPFAM" id="SSF47954">
    <property type="entry name" value="Cyclin-like"/>
    <property type="match status" value="1"/>
</dbReference>
<sequence length="248" mass="27875">MCQISQFEYKCNSSACKTPERTDTEINVLRYCDWYTNRQPCTGMKASMSDEHSHERKHTATKTVRIKKCRLCQPAIRPIEQGIWIGLLLLTVVSISYCGSSSSDVFNCAWCLAMLHALLLTFPAAYRRPQEIETVQRSIEISPTPGKTCAEYCSKLQTSPRTTHVAVDLAAKTIGKEQVGQQRLVLIAASIYMASHLMSEPEDAHKIQEVVAVDLWQAYQKLLDRADELVTGELVCHGADVSKLPRPW</sequence>
<dbReference type="InterPro" id="IPR036915">
    <property type="entry name" value="Cyclin-like_sf"/>
</dbReference>
<evidence type="ECO:0000313" key="2">
    <source>
        <dbReference type="Proteomes" id="UP000756132"/>
    </source>
</evidence>
<dbReference type="KEGG" id="ffu:CLAFUR5_12626"/>
<evidence type="ECO:0008006" key="3">
    <source>
        <dbReference type="Google" id="ProtNLM"/>
    </source>
</evidence>
<dbReference type="GeneID" id="71992504"/>
<dbReference type="Proteomes" id="UP000756132">
    <property type="component" value="Chromosome 11"/>
</dbReference>
<protein>
    <recommendedName>
        <fullName evidence="3">Transcription factor TFIIB cyclin-like domain-containing protein</fullName>
    </recommendedName>
</protein>